<dbReference type="Proteomes" id="UP001595947">
    <property type="component" value="Unassembled WGS sequence"/>
</dbReference>
<dbReference type="EMBL" id="JBHSIV010000107">
    <property type="protein sequence ID" value="MFC5066375.1"/>
    <property type="molecule type" value="Genomic_DNA"/>
</dbReference>
<keyword evidence="2" id="KW-1185">Reference proteome</keyword>
<gene>
    <name evidence="1" type="ORF">ACFPBZ_29520</name>
</gene>
<reference evidence="2" key="1">
    <citation type="journal article" date="2019" name="Int. J. Syst. Evol. Microbiol.">
        <title>The Global Catalogue of Microorganisms (GCM) 10K type strain sequencing project: providing services to taxonomists for standard genome sequencing and annotation.</title>
        <authorList>
            <consortium name="The Broad Institute Genomics Platform"/>
            <consortium name="The Broad Institute Genome Sequencing Center for Infectious Disease"/>
            <person name="Wu L."/>
            <person name="Ma J."/>
        </authorList>
    </citation>
    <scope>NUCLEOTIDE SEQUENCE [LARGE SCALE GENOMIC DNA]</scope>
    <source>
        <strain evidence="2">CGMCC 4.7093</strain>
    </source>
</reference>
<name>A0ABV9YU21_9PSEU</name>
<comment type="caution">
    <text evidence="1">The sequence shown here is derived from an EMBL/GenBank/DDBJ whole genome shotgun (WGS) entry which is preliminary data.</text>
</comment>
<sequence>SDVVEARRQEIVETCRPRIEECDVPELAHLVSLALRAADAFDAGHTEAAQALATAVLDTAVTQYFSDTPTSRRIAASLAEIKKMAGSSSANEVYWRWLRALTMAGIPPAWHSYEYGSDDPLFNRNGTIHAADLTIYSPANAARALSLATTLLRWFKQEEDSFEDEDEDG</sequence>
<evidence type="ECO:0000313" key="1">
    <source>
        <dbReference type="EMBL" id="MFC5066375.1"/>
    </source>
</evidence>
<proteinExistence type="predicted"/>
<feature type="non-terminal residue" evidence="1">
    <location>
        <position position="1"/>
    </location>
</feature>
<accession>A0ABV9YU21</accession>
<dbReference type="RefSeq" id="WP_378039665.1">
    <property type="nucleotide sequence ID" value="NZ_JBHSIV010000107.1"/>
</dbReference>
<protein>
    <submittedName>
        <fullName evidence="1">Uncharacterized protein</fullName>
    </submittedName>
</protein>
<organism evidence="1 2">
    <name type="scientific">Actinomycetospora atypica</name>
    <dbReference type="NCBI Taxonomy" id="1290095"/>
    <lineage>
        <taxon>Bacteria</taxon>
        <taxon>Bacillati</taxon>
        <taxon>Actinomycetota</taxon>
        <taxon>Actinomycetes</taxon>
        <taxon>Pseudonocardiales</taxon>
        <taxon>Pseudonocardiaceae</taxon>
        <taxon>Actinomycetospora</taxon>
    </lineage>
</organism>
<evidence type="ECO:0000313" key="2">
    <source>
        <dbReference type="Proteomes" id="UP001595947"/>
    </source>
</evidence>